<gene>
    <name evidence="1" type="ORF">CAL26_18260</name>
</gene>
<reference evidence="1" key="1">
    <citation type="submission" date="2017-05" db="EMBL/GenBank/DDBJ databases">
        <title>Complete and WGS of Bordetella genogroups.</title>
        <authorList>
            <person name="Spilker T."/>
            <person name="Lipuma J."/>
        </authorList>
    </citation>
    <scope>NUCLEOTIDE SEQUENCE</scope>
    <source>
        <strain evidence="1">AU21707</strain>
    </source>
</reference>
<protein>
    <submittedName>
        <fullName evidence="1">Uncharacterized protein</fullName>
    </submittedName>
</protein>
<keyword evidence="2" id="KW-1185">Reference proteome</keyword>
<evidence type="ECO:0000313" key="2">
    <source>
        <dbReference type="Proteomes" id="UP000216857"/>
    </source>
</evidence>
<proteinExistence type="predicted"/>
<accession>A0A261R3D0</accession>
<sequence length="109" mass="12122">MNDPHELYIDLRKTDRLIAEWRHQLDCQYRMIATLRRQRALAWREKLRAREMENRIAALSAHRDALIRTAAARSLAAPHADVGDAAAVTHGAALETSAEPKSAGPAGSK</sequence>
<dbReference type="AlphaFoldDB" id="A0A261R3D0"/>
<comment type="caution">
    <text evidence="1">The sequence shown here is derived from an EMBL/GenBank/DDBJ whole genome shotgun (WGS) entry which is preliminary data.</text>
</comment>
<evidence type="ECO:0000313" key="1">
    <source>
        <dbReference type="EMBL" id="OZI19555.1"/>
    </source>
</evidence>
<dbReference type="RefSeq" id="WP_094848199.1">
    <property type="nucleotide sequence ID" value="NZ_NEVJ01000003.1"/>
</dbReference>
<dbReference type="Proteomes" id="UP000216857">
    <property type="component" value="Unassembled WGS sequence"/>
</dbReference>
<dbReference type="EMBL" id="NEVJ01000003">
    <property type="protein sequence ID" value="OZI19555.1"/>
    <property type="molecule type" value="Genomic_DNA"/>
</dbReference>
<name>A0A261R3D0_9BORD</name>
<organism evidence="1 2">
    <name type="scientific">Bordetella genomosp. 9</name>
    <dbReference type="NCBI Taxonomy" id="1416803"/>
    <lineage>
        <taxon>Bacteria</taxon>
        <taxon>Pseudomonadati</taxon>
        <taxon>Pseudomonadota</taxon>
        <taxon>Betaproteobacteria</taxon>
        <taxon>Burkholderiales</taxon>
        <taxon>Alcaligenaceae</taxon>
        <taxon>Bordetella</taxon>
    </lineage>
</organism>
<dbReference type="OrthoDB" id="8637539at2"/>